<dbReference type="Gene3D" id="3.30.63.10">
    <property type="entry name" value="Guanylate Kinase phosphate binding domain"/>
    <property type="match status" value="1"/>
</dbReference>
<dbReference type="SUPFAM" id="SSF52540">
    <property type="entry name" value="P-loop containing nucleoside triphosphate hydrolases"/>
    <property type="match status" value="1"/>
</dbReference>
<comment type="similarity">
    <text evidence="3 13">Belongs to the guanylate kinase family.</text>
</comment>
<evidence type="ECO:0000256" key="11">
    <source>
        <dbReference type="ARBA" id="ARBA00030128"/>
    </source>
</evidence>
<dbReference type="Proteomes" id="UP000234343">
    <property type="component" value="Chromosome"/>
</dbReference>
<keyword evidence="10 13" id="KW-0067">ATP-binding</keyword>
<dbReference type="FunFam" id="3.40.50.300:FF:000855">
    <property type="entry name" value="Guanylate kinase"/>
    <property type="match status" value="1"/>
</dbReference>
<evidence type="ECO:0000313" key="16">
    <source>
        <dbReference type="Proteomes" id="UP000234343"/>
    </source>
</evidence>
<evidence type="ECO:0000256" key="6">
    <source>
        <dbReference type="ARBA" id="ARBA00022490"/>
    </source>
</evidence>
<dbReference type="GO" id="GO:0005524">
    <property type="term" value="F:ATP binding"/>
    <property type="evidence" value="ECO:0007669"/>
    <property type="project" value="UniProtKB-UniRule"/>
</dbReference>
<comment type="catalytic activity">
    <reaction evidence="12 13">
        <text>GMP + ATP = GDP + ADP</text>
        <dbReference type="Rhea" id="RHEA:20780"/>
        <dbReference type="ChEBI" id="CHEBI:30616"/>
        <dbReference type="ChEBI" id="CHEBI:58115"/>
        <dbReference type="ChEBI" id="CHEBI:58189"/>
        <dbReference type="ChEBI" id="CHEBI:456216"/>
        <dbReference type="EC" id="2.7.4.8"/>
    </reaction>
</comment>
<dbReference type="InterPro" id="IPR027417">
    <property type="entry name" value="P-loop_NTPase"/>
</dbReference>
<evidence type="ECO:0000256" key="7">
    <source>
        <dbReference type="ARBA" id="ARBA00022679"/>
    </source>
</evidence>
<dbReference type="GO" id="GO:0004385">
    <property type="term" value="F:GMP kinase activity"/>
    <property type="evidence" value="ECO:0007669"/>
    <property type="project" value="UniProtKB-UniRule"/>
</dbReference>
<dbReference type="KEGG" id="lsh:CAB17_08850"/>
<dbReference type="Pfam" id="PF00625">
    <property type="entry name" value="Guanylate_kin"/>
    <property type="match status" value="1"/>
</dbReference>
<evidence type="ECO:0000256" key="8">
    <source>
        <dbReference type="ARBA" id="ARBA00022741"/>
    </source>
</evidence>
<evidence type="ECO:0000313" key="15">
    <source>
        <dbReference type="EMBL" id="AUH72161.1"/>
    </source>
</evidence>
<dbReference type="PANTHER" id="PTHR23117:SF13">
    <property type="entry name" value="GUANYLATE KINASE"/>
    <property type="match status" value="1"/>
</dbReference>
<keyword evidence="6 13" id="KW-0963">Cytoplasm</keyword>
<evidence type="ECO:0000256" key="9">
    <source>
        <dbReference type="ARBA" id="ARBA00022777"/>
    </source>
</evidence>
<keyword evidence="9 13" id="KW-0418">Kinase</keyword>
<organism evidence="15 16">
    <name type="scientific">Legionella sainthelensi</name>
    <dbReference type="NCBI Taxonomy" id="28087"/>
    <lineage>
        <taxon>Bacteria</taxon>
        <taxon>Pseudomonadati</taxon>
        <taxon>Pseudomonadota</taxon>
        <taxon>Gammaproteobacteria</taxon>
        <taxon>Legionellales</taxon>
        <taxon>Legionellaceae</taxon>
        <taxon>Legionella</taxon>
    </lineage>
</organism>
<evidence type="ECO:0000259" key="14">
    <source>
        <dbReference type="PROSITE" id="PS50052"/>
    </source>
</evidence>
<comment type="subcellular location">
    <subcellularLocation>
        <location evidence="2 13">Cytoplasm</location>
    </subcellularLocation>
</comment>
<evidence type="ECO:0000256" key="10">
    <source>
        <dbReference type="ARBA" id="ARBA00022840"/>
    </source>
</evidence>
<dbReference type="Gene3D" id="3.40.50.300">
    <property type="entry name" value="P-loop containing nucleotide triphosphate hydrolases"/>
    <property type="match status" value="1"/>
</dbReference>
<evidence type="ECO:0000256" key="13">
    <source>
        <dbReference type="HAMAP-Rule" id="MF_00328"/>
    </source>
</evidence>
<dbReference type="EMBL" id="CP025491">
    <property type="protein sequence ID" value="AUH72161.1"/>
    <property type="molecule type" value="Genomic_DNA"/>
</dbReference>
<feature type="domain" description="Guanylate kinase-like" evidence="14">
    <location>
        <begin position="10"/>
        <end position="188"/>
    </location>
</feature>
<name>A0A2H5FKS9_9GAMM</name>
<evidence type="ECO:0000256" key="3">
    <source>
        <dbReference type="ARBA" id="ARBA00005790"/>
    </source>
</evidence>
<comment type="function">
    <text evidence="1 13">Essential for recycling GMP and indirectly, cGMP.</text>
</comment>
<dbReference type="InterPro" id="IPR008145">
    <property type="entry name" value="GK/Ca_channel_bsu"/>
</dbReference>
<evidence type="ECO:0000256" key="12">
    <source>
        <dbReference type="ARBA" id="ARBA00048594"/>
    </source>
</evidence>
<dbReference type="AlphaFoldDB" id="A0A2H5FKS9"/>
<sequence>MSTIVGDYLGNLFIVAAPSGGGKTSLVRRLVETLDSIEVSISHTTRSMRPGEQHGKDYFFVDEKEFTCMVDECAFLEYARVFNHLYGTSMEQITKRLHEGIDVVLDIDWQGAQQIRHSFPDAVSIFIVPPSLEVLKQRLLNRRQDKDEVISDRMKKAQDELSHYSEFNYLIVNDNFERAAMELGAIVLANRLRIERQIKKQSKLLSFLMSSQ</sequence>
<reference evidence="15 16" key="1">
    <citation type="submission" date="2017-12" db="EMBL/GenBank/DDBJ databases">
        <title>Legionella sainthelensi LA01-117, whole genome sequence of a clinical isolate from New Zealand.</title>
        <authorList>
            <person name="Cree S.L."/>
            <person name="Slow S."/>
            <person name="Kennedy M.A."/>
            <person name="Murdoch D.R."/>
            <person name="Biggs P.J."/>
            <person name="Anderson T."/>
        </authorList>
    </citation>
    <scope>NUCLEOTIDE SEQUENCE [LARGE SCALE GENOMIC DNA]</scope>
    <source>
        <strain evidence="15 16">LA01-117</strain>
    </source>
</reference>
<keyword evidence="7 13" id="KW-0808">Transferase</keyword>
<dbReference type="CDD" id="cd00071">
    <property type="entry name" value="GMPK"/>
    <property type="match status" value="1"/>
</dbReference>
<dbReference type="InterPro" id="IPR020590">
    <property type="entry name" value="Guanylate_kinase_CS"/>
</dbReference>
<feature type="binding site" evidence="13">
    <location>
        <begin position="17"/>
        <end position="24"/>
    </location>
    <ligand>
        <name>ATP</name>
        <dbReference type="ChEBI" id="CHEBI:30616"/>
    </ligand>
</feature>
<proteinExistence type="inferred from homology"/>
<dbReference type="PROSITE" id="PS00856">
    <property type="entry name" value="GUANYLATE_KINASE_1"/>
    <property type="match status" value="1"/>
</dbReference>
<dbReference type="InterPro" id="IPR017665">
    <property type="entry name" value="Guanylate_kinase"/>
</dbReference>
<dbReference type="PANTHER" id="PTHR23117">
    <property type="entry name" value="GUANYLATE KINASE-RELATED"/>
    <property type="match status" value="1"/>
</dbReference>
<dbReference type="PROSITE" id="PS50052">
    <property type="entry name" value="GUANYLATE_KINASE_2"/>
    <property type="match status" value="1"/>
</dbReference>
<dbReference type="HAMAP" id="MF_00328">
    <property type="entry name" value="Guanylate_kinase"/>
    <property type="match status" value="1"/>
</dbReference>
<dbReference type="InterPro" id="IPR008144">
    <property type="entry name" value="Guanylate_kin-like_dom"/>
</dbReference>
<dbReference type="FunFam" id="3.30.63.10:FF:000005">
    <property type="entry name" value="Guanylate kinase"/>
    <property type="match status" value="1"/>
</dbReference>
<accession>A0A2H5FKS9</accession>
<dbReference type="EC" id="2.7.4.8" evidence="4 13"/>
<dbReference type="NCBIfam" id="TIGR03263">
    <property type="entry name" value="guanyl_kin"/>
    <property type="match status" value="1"/>
</dbReference>
<keyword evidence="16" id="KW-1185">Reference proteome</keyword>
<evidence type="ECO:0000256" key="1">
    <source>
        <dbReference type="ARBA" id="ARBA00003531"/>
    </source>
</evidence>
<gene>
    <name evidence="13" type="primary">gmk</name>
    <name evidence="15" type="ORF">CAB17_08850</name>
</gene>
<dbReference type="GO" id="GO:0005829">
    <property type="term" value="C:cytosol"/>
    <property type="evidence" value="ECO:0007669"/>
    <property type="project" value="TreeGrafter"/>
</dbReference>
<evidence type="ECO:0000256" key="2">
    <source>
        <dbReference type="ARBA" id="ARBA00004496"/>
    </source>
</evidence>
<protein>
    <recommendedName>
        <fullName evidence="5 13">Guanylate kinase</fullName>
        <ecNumber evidence="4 13">2.7.4.8</ecNumber>
    </recommendedName>
    <alternativeName>
        <fullName evidence="11 13">GMP kinase</fullName>
    </alternativeName>
</protein>
<evidence type="ECO:0000256" key="4">
    <source>
        <dbReference type="ARBA" id="ARBA00012961"/>
    </source>
</evidence>
<keyword evidence="8 13" id="KW-0547">Nucleotide-binding</keyword>
<evidence type="ECO:0000256" key="5">
    <source>
        <dbReference type="ARBA" id="ARBA00016296"/>
    </source>
</evidence>
<dbReference type="SMART" id="SM00072">
    <property type="entry name" value="GuKc"/>
    <property type="match status" value="1"/>
</dbReference>